<evidence type="ECO:0000313" key="1">
    <source>
        <dbReference type="EMBL" id="MBW0505739.1"/>
    </source>
</evidence>
<evidence type="ECO:0000313" key="2">
    <source>
        <dbReference type="Proteomes" id="UP000765509"/>
    </source>
</evidence>
<dbReference type="AlphaFoldDB" id="A0A9Q3DM86"/>
<organism evidence="1 2">
    <name type="scientific">Austropuccinia psidii MF-1</name>
    <dbReference type="NCBI Taxonomy" id="1389203"/>
    <lineage>
        <taxon>Eukaryota</taxon>
        <taxon>Fungi</taxon>
        <taxon>Dikarya</taxon>
        <taxon>Basidiomycota</taxon>
        <taxon>Pucciniomycotina</taxon>
        <taxon>Pucciniomycetes</taxon>
        <taxon>Pucciniales</taxon>
        <taxon>Sphaerophragmiaceae</taxon>
        <taxon>Austropuccinia</taxon>
    </lineage>
</organism>
<proteinExistence type="predicted"/>
<gene>
    <name evidence="1" type="ORF">O181_045454</name>
</gene>
<dbReference type="EMBL" id="AVOT02018676">
    <property type="protein sequence ID" value="MBW0505739.1"/>
    <property type="molecule type" value="Genomic_DNA"/>
</dbReference>
<reference evidence="1" key="1">
    <citation type="submission" date="2021-03" db="EMBL/GenBank/DDBJ databases">
        <title>Draft genome sequence of rust myrtle Austropuccinia psidii MF-1, a brazilian biotype.</title>
        <authorList>
            <person name="Quecine M.C."/>
            <person name="Pachon D.M.R."/>
            <person name="Bonatelli M.L."/>
            <person name="Correr F.H."/>
            <person name="Franceschini L.M."/>
            <person name="Leite T.F."/>
            <person name="Margarido G.R.A."/>
            <person name="Almeida C.A."/>
            <person name="Ferrarezi J.A."/>
            <person name="Labate C.A."/>
        </authorList>
    </citation>
    <scope>NUCLEOTIDE SEQUENCE</scope>
    <source>
        <strain evidence="1">MF-1</strain>
    </source>
</reference>
<comment type="caution">
    <text evidence="1">The sequence shown here is derived from an EMBL/GenBank/DDBJ whole genome shotgun (WGS) entry which is preliminary data.</text>
</comment>
<name>A0A9Q3DM86_9BASI</name>
<sequence length="98" mass="11504">MELAKGLNPNNKFKLLKERETKIRQNQATVQAIEEQWIQKEHILTPLVSQVVYQTNSQVASHKSVAKSHHYSQFWEVFRRIKGPKARERLIPARGRND</sequence>
<protein>
    <submittedName>
        <fullName evidence="1">Uncharacterized protein</fullName>
    </submittedName>
</protein>
<keyword evidence="2" id="KW-1185">Reference proteome</keyword>
<dbReference type="Proteomes" id="UP000765509">
    <property type="component" value="Unassembled WGS sequence"/>
</dbReference>
<accession>A0A9Q3DM86</accession>